<evidence type="ECO:0000313" key="1">
    <source>
        <dbReference type="EMBL" id="KAL3282177.1"/>
    </source>
</evidence>
<reference evidence="1 2" key="1">
    <citation type="journal article" date="2021" name="BMC Biol.">
        <title>Horizontally acquired antibacterial genes associated with adaptive radiation of ladybird beetles.</title>
        <authorList>
            <person name="Li H.S."/>
            <person name="Tang X.F."/>
            <person name="Huang Y.H."/>
            <person name="Xu Z.Y."/>
            <person name="Chen M.L."/>
            <person name="Du X.Y."/>
            <person name="Qiu B.Y."/>
            <person name="Chen P.T."/>
            <person name="Zhang W."/>
            <person name="Slipinski A."/>
            <person name="Escalona H.E."/>
            <person name="Waterhouse R.M."/>
            <person name="Zwick A."/>
            <person name="Pang H."/>
        </authorList>
    </citation>
    <scope>NUCLEOTIDE SEQUENCE [LARGE SCALE GENOMIC DNA]</scope>
    <source>
        <strain evidence="1">SYSU2018</strain>
    </source>
</reference>
<evidence type="ECO:0000313" key="2">
    <source>
        <dbReference type="Proteomes" id="UP001516400"/>
    </source>
</evidence>
<dbReference type="AlphaFoldDB" id="A0ABD2NUV1"/>
<organism evidence="1 2">
    <name type="scientific">Cryptolaemus montrouzieri</name>
    <dbReference type="NCBI Taxonomy" id="559131"/>
    <lineage>
        <taxon>Eukaryota</taxon>
        <taxon>Metazoa</taxon>
        <taxon>Ecdysozoa</taxon>
        <taxon>Arthropoda</taxon>
        <taxon>Hexapoda</taxon>
        <taxon>Insecta</taxon>
        <taxon>Pterygota</taxon>
        <taxon>Neoptera</taxon>
        <taxon>Endopterygota</taxon>
        <taxon>Coleoptera</taxon>
        <taxon>Polyphaga</taxon>
        <taxon>Cucujiformia</taxon>
        <taxon>Coccinelloidea</taxon>
        <taxon>Coccinellidae</taxon>
        <taxon>Scymninae</taxon>
        <taxon>Scymnini</taxon>
        <taxon>Cryptolaemus</taxon>
    </lineage>
</organism>
<name>A0ABD2NUV1_9CUCU</name>
<feature type="non-terminal residue" evidence="1">
    <location>
        <position position="108"/>
    </location>
</feature>
<keyword evidence="2" id="KW-1185">Reference proteome</keyword>
<comment type="caution">
    <text evidence="1">The sequence shown here is derived from an EMBL/GenBank/DDBJ whole genome shotgun (WGS) entry which is preliminary data.</text>
</comment>
<dbReference type="EMBL" id="JABFTP020000144">
    <property type="protein sequence ID" value="KAL3282177.1"/>
    <property type="molecule type" value="Genomic_DNA"/>
</dbReference>
<protein>
    <submittedName>
        <fullName evidence="1">Uncharacterized protein</fullName>
    </submittedName>
</protein>
<dbReference type="Proteomes" id="UP001516400">
    <property type="component" value="Unassembled WGS sequence"/>
</dbReference>
<proteinExistence type="predicted"/>
<accession>A0ABD2NUV1</accession>
<gene>
    <name evidence="1" type="ORF">HHI36_005371</name>
</gene>
<sequence length="108" mass="12363">MAILDEKLDRNTEDIVAEIRERECRARNIIVHNISESASASLEERIQHDRNVISKLVELVNIREDDIEKIKDQNTSSENNTTASITKNYKKTSYFPTRYPGLLPECGG</sequence>